<evidence type="ECO:0000256" key="1">
    <source>
        <dbReference type="PROSITE-ProRule" id="PRU00497"/>
    </source>
</evidence>
<gene>
    <name evidence="2" type="ORF">RDWZM_010091</name>
</gene>
<dbReference type="Pfam" id="PF00379">
    <property type="entry name" value="Chitin_bind_4"/>
    <property type="match status" value="1"/>
</dbReference>
<dbReference type="GO" id="GO:0042302">
    <property type="term" value="F:structural constituent of cuticle"/>
    <property type="evidence" value="ECO:0007669"/>
    <property type="project" value="UniProtKB-UniRule"/>
</dbReference>
<evidence type="ECO:0000313" key="2">
    <source>
        <dbReference type="EMBL" id="KAJ6215591.1"/>
    </source>
</evidence>
<reference evidence="2" key="1">
    <citation type="submission" date="2022-12" db="EMBL/GenBank/DDBJ databases">
        <title>Genome assemblies of Blomia tropicalis.</title>
        <authorList>
            <person name="Cui Y."/>
        </authorList>
    </citation>
    <scope>NUCLEOTIDE SEQUENCE</scope>
    <source>
        <tissue evidence="2">Adult mites</tissue>
    </source>
</reference>
<dbReference type="GO" id="GO:0020037">
    <property type="term" value="F:heme binding"/>
    <property type="evidence" value="ECO:0007669"/>
    <property type="project" value="InterPro"/>
</dbReference>
<evidence type="ECO:0008006" key="4">
    <source>
        <dbReference type="Google" id="ProtNLM"/>
    </source>
</evidence>
<dbReference type="InterPro" id="IPR000618">
    <property type="entry name" value="Insect_cuticle"/>
</dbReference>
<keyword evidence="1" id="KW-0193">Cuticle</keyword>
<organism evidence="2 3">
    <name type="scientific">Blomia tropicalis</name>
    <name type="common">Mite</name>
    <dbReference type="NCBI Taxonomy" id="40697"/>
    <lineage>
        <taxon>Eukaryota</taxon>
        <taxon>Metazoa</taxon>
        <taxon>Ecdysozoa</taxon>
        <taxon>Arthropoda</taxon>
        <taxon>Chelicerata</taxon>
        <taxon>Arachnida</taxon>
        <taxon>Acari</taxon>
        <taxon>Acariformes</taxon>
        <taxon>Sarcoptiformes</taxon>
        <taxon>Astigmata</taxon>
        <taxon>Glycyphagoidea</taxon>
        <taxon>Echimyopodidae</taxon>
        <taxon>Blomia</taxon>
    </lineage>
</organism>
<protein>
    <recommendedName>
        <fullName evidence="4">Cuticle protein 7</fullName>
    </recommendedName>
</protein>
<proteinExistence type="predicted"/>
<dbReference type="PROSITE" id="PS51155">
    <property type="entry name" value="CHIT_BIND_RR_2"/>
    <property type="match status" value="1"/>
</dbReference>
<dbReference type="OMA" id="PEHGFRI"/>
<keyword evidence="3" id="KW-1185">Reference proteome</keyword>
<comment type="caution">
    <text evidence="2">The sequence shown here is derived from an EMBL/GenBank/DDBJ whole genome shotgun (WGS) entry which is preliminary data.</text>
</comment>
<dbReference type="AlphaFoldDB" id="A0A9Q0RJR5"/>
<name>A0A9Q0RJR5_BLOTA</name>
<dbReference type="EMBL" id="JAPWDV010000004">
    <property type="protein sequence ID" value="KAJ6215591.1"/>
    <property type="molecule type" value="Genomic_DNA"/>
</dbReference>
<dbReference type="InterPro" id="IPR020835">
    <property type="entry name" value="Catalase_sf"/>
</dbReference>
<dbReference type="SUPFAM" id="SSF56634">
    <property type="entry name" value="Heme-dependent catalase-like"/>
    <property type="match status" value="1"/>
</dbReference>
<dbReference type="Proteomes" id="UP001142055">
    <property type="component" value="Chromosome 4"/>
</dbReference>
<evidence type="ECO:0000313" key="3">
    <source>
        <dbReference type="Proteomes" id="UP001142055"/>
    </source>
</evidence>
<sequence>MSDRLQYHQQGLKDAPSHISYRFGFIDDDQENPQSRHEVSYEPGYVTGAYSYVDANNKLQYVKYETHPEHGFRIVQQWTREADGNGPDDGTKANSE</sequence>
<accession>A0A9Q0RJR5</accession>